<feature type="transmembrane region" description="Helical" evidence="6">
    <location>
        <begin position="161"/>
        <end position="180"/>
    </location>
</feature>
<feature type="transmembrane region" description="Helical" evidence="6">
    <location>
        <begin position="127"/>
        <end position="149"/>
    </location>
</feature>
<feature type="transmembrane region" description="Helical" evidence="6">
    <location>
        <begin position="72"/>
        <end position="92"/>
    </location>
</feature>
<accession>A0ABR1D7Y7</accession>
<keyword evidence="3 6" id="KW-0812">Transmembrane</keyword>
<feature type="transmembrane region" description="Helical" evidence="6">
    <location>
        <begin position="43"/>
        <end position="60"/>
    </location>
</feature>
<evidence type="ECO:0000256" key="4">
    <source>
        <dbReference type="ARBA" id="ARBA00022989"/>
    </source>
</evidence>
<dbReference type="InterPro" id="IPR012435">
    <property type="entry name" value="TMEM144"/>
</dbReference>
<dbReference type="InterPro" id="IPR010651">
    <property type="entry name" value="Sugar_transport"/>
</dbReference>
<comment type="similarity">
    <text evidence="2">Belongs to the TMEM144 family.</text>
</comment>
<organism evidence="7 8">
    <name type="scientific">Necator americanus</name>
    <name type="common">Human hookworm</name>
    <dbReference type="NCBI Taxonomy" id="51031"/>
    <lineage>
        <taxon>Eukaryota</taxon>
        <taxon>Metazoa</taxon>
        <taxon>Ecdysozoa</taxon>
        <taxon>Nematoda</taxon>
        <taxon>Chromadorea</taxon>
        <taxon>Rhabditida</taxon>
        <taxon>Rhabditina</taxon>
        <taxon>Rhabditomorpha</taxon>
        <taxon>Strongyloidea</taxon>
        <taxon>Ancylostomatidae</taxon>
        <taxon>Bunostominae</taxon>
        <taxon>Necator</taxon>
    </lineage>
</organism>
<evidence type="ECO:0000256" key="5">
    <source>
        <dbReference type="ARBA" id="ARBA00023136"/>
    </source>
</evidence>
<keyword evidence="8" id="KW-1185">Reference proteome</keyword>
<feature type="transmembrane region" description="Helical" evidence="6">
    <location>
        <begin position="266"/>
        <end position="287"/>
    </location>
</feature>
<feature type="transmembrane region" description="Helical" evidence="6">
    <location>
        <begin position="358"/>
        <end position="377"/>
    </location>
</feature>
<evidence type="ECO:0000256" key="1">
    <source>
        <dbReference type="ARBA" id="ARBA00004141"/>
    </source>
</evidence>
<protein>
    <recommendedName>
        <fullName evidence="9">Transmembrane protein 144</fullName>
    </recommendedName>
</protein>
<sequence length="382" mass="42288">MFNTSLDYSIPLTVQNSGCWMSKMSATNSTVLPDDGQSTGSMVIGYVVLLISCTSFGTMFTPLKRRDTKDGFFVQWVECSVVLCVGFVINIIRGFPPFEWVAAIGGVLYATGNVLCVPIVNGLGMGIGFLIWGSMQIIVGWSVARFGLFGWLAATHVKHNLLNYVGMVITLISGVLFIFVKHGNHESKPTISYDGDQDMNLNLEAPPSPPPYNSTKPAIDKAELLRKIPYILMTCVLAILHGLMMTPISILEQRHPSHDEYKVFDYIWSFYSTVFFFSTIYFFLYCLVRREKAYVDRQLVIPAALYGLLWSSGMTFWFVSSHKLSQVVAYPITTRLPAIISASVDVLIFKSITGRSNLLFLTGAIGVGIVGVVLIALSNQSF</sequence>
<evidence type="ECO:0000256" key="6">
    <source>
        <dbReference type="SAM" id="Phobius"/>
    </source>
</evidence>
<dbReference type="EMBL" id="JAVFWL010000004">
    <property type="protein sequence ID" value="KAK6746612.1"/>
    <property type="molecule type" value="Genomic_DNA"/>
</dbReference>
<gene>
    <name evidence="7" type="primary">Necator_chrIV.g13387</name>
    <name evidence="7" type="ORF">RB195_000096</name>
</gene>
<evidence type="ECO:0000313" key="7">
    <source>
        <dbReference type="EMBL" id="KAK6746612.1"/>
    </source>
</evidence>
<evidence type="ECO:0000313" key="8">
    <source>
        <dbReference type="Proteomes" id="UP001303046"/>
    </source>
</evidence>
<feature type="transmembrane region" description="Helical" evidence="6">
    <location>
        <begin position="98"/>
        <end position="120"/>
    </location>
</feature>
<keyword evidence="5 6" id="KW-0472">Membrane</keyword>
<keyword evidence="4 6" id="KW-1133">Transmembrane helix</keyword>
<feature type="transmembrane region" description="Helical" evidence="6">
    <location>
        <begin position="299"/>
        <end position="320"/>
    </location>
</feature>
<feature type="transmembrane region" description="Helical" evidence="6">
    <location>
        <begin position="332"/>
        <end position="349"/>
    </location>
</feature>
<dbReference type="PANTHER" id="PTHR16119">
    <property type="entry name" value="TRANSMEMBRANE PROTEIN 144"/>
    <property type="match status" value="1"/>
</dbReference>
<comment type="subcellular location">
    <subcellularLocation>
        <location evidence="1">Membrane</location>
        <topology evidence="1">Multi-pass membrane protein</topology>
    </subcellularLocation>
</comment>
<evidence type="ECO:0000256" key="2">
    <source>
        <dbReference type="ARBA" id="ARBA00005731"/>
    </source>
</evidence>
<evidence type="ECO:0008006" key="9">
    <source>
        <dbReference type="Google" id="ProtNLM"/>
    </source>
</evidence>
<reference evidence="7 8" key="1">
    <citation type="submission" date="2023-08" db="EMBL/GenBank/DDBJ databases">
        <title>A Necator americanus chromosomal reference genome.</title>
        <authorList>
            <person name="Ilik V."/>
            <person name="Petrzelkova K.J."/>
            <person name="Pardy F."/>
            <person name="Fuh T."/>
            <person name="Niatou-Singa F.S."/>
            <person name="Gouil Q."/>
            <person name="Baker L."/>
            <person name="Ritchie M.E."/>
            <person name="Jex A.R."/>
            <person name="Gazzola D."/>
            <person name="Li H."/>
            <person name="Toshio Fujiwara R."/>
            <person name="Zhan B."/>
            <person name="Aroian R.V."/>
            <person name="Pafco B."/>
            <person name="Schwarz E.M."/>
        </authorList>
    </citation>
    <scope>NUCLEOTIDE SEQUENCE [LARGE SCALE GENOMIC DNA]</scope>
    <source>
        <strain evidence="7 8">Aroian</strain>
        <tissue evidence="7">Whole animal</tissue>
    </source>
</reference>
<comment type="caution">
    <text evidence="7">The sequence shown here is derived from an EMBL/GenBank/DDBJ whole genome shotgun (WGS) entry which is preliminary data.</text>
</comment>
<dbReference type="Proteomes" id="UP001303046">
    <property type="component" value="Unassembled WGS sequence"/>
</dbReference>
<name>A0ABR1D7Y7_NECAM</name>
<dbReference type="Pfam" id="PF07857">
    <property type="entry name" value="TMEM144"/>
    <property type="match status" value="1"/>
</dbReference>
<dbReference type="PANTHER" id="PTHR16119:SF18">
    <property type="entry name" value="TRANSMEMBRANE PROTEIN 144 HOMOLOG"/>
    <property type="match status" value="1"/>
</dbReference>
<evidence type="ECO:0000256" key="3">
    <source>
        <dbReference type="ARBA" id="ARBA00022692"/>
    </source>
</evidence>
<feature type="transmembrane region" description="Helical" evidence="6">
    <location>
        <begin position="230"/>
        <end position="251"/>
    </location>
</feature>
<proteinExistence type="inferred from homology"/>